<dbReference type="EMBL" id="JACHOU010000018">
    <property type="protein sequence ID" value="MBB6356909.1"/>
    <property type="molecule type" value="Genomic_DNA"/>
</dbReference>
<dbReference type="RefSeq" id="WP_055974303.1">
    <property type="nucleotide sequence ID" value="NZ_BAABEG010000001.1"/>
</dbReference>
<keyword evidence="1" id="KW-0812">Transmembrane</keyword>
<organism evidence="2 3">
    <name type="scientific">Aminobacter aganoensis</name>
    <dbReference type="NCBI Taxonomy" id="83264"/>
    <lineage>
        <taxon>Bacteria</taxon>
        <taxon>Pseudomonadati</taxon>
        <taxon>Pseudomonadota</taxon>
        <taxon>Alphaproteobacteria</taxon>
        <taxon>Hyphomicrobiales</taxon>
        <taxon>Phyllobacteriaceae</taxon>
        <taxon>Aminobacter</taxon>
    </lineage>
</organism>
<dbReference type="Proteomes" id="UP000536262">
    <property type="component" value="Unassembled WGS sequence"/>
</dbReference>
<evidence type="ECO:0000313" key="3">
    <source>
        <dbReference type="Proteomes" id="UP000536262"/>
    </source>
</evidence>
<reference evidence="2 3" key="1">
    <citation type="submission" date="2020-08" db="EMBL/GenBank/DDBJ databases">
        <title>Genomic Encyclopedia of Type Strains, Phase IV (KMG-IV): sequencing the most valuable type-strain genomes for metagenomic binning, comparative biology and taxonomic classification.</title>
        <authorList>
            <person name="Goeker M."/>
        </authorList>
    </citation>
    <scope>NUCLEOTIDE SEQUENCE [LARGE SCALE GENOMIC DNA]</scope>
    <source>
        <strain evidence="2 3">DSM 7051</strain>
    </source>
</reference>
<protein>
    <submittedName>
        <fullName evidence="2">Uncharacterized protein</fullName>
    </submittedName>
</protein>
<keyword evidence="3" id="KW-1185">Reference proteome</keyword>
<keyword evidence="1" id="KW-0472">Membrane</keyword>
<sequence>MPTRSVPEWDAGQVSAAGDVLDLPTACRYDGFMKQNTLYLIIGALAVAVIALGVYIFREETKPKGVELRIDETGISVQEN</sequence>
<comment type="caution">
    <text evidence="2">The sequence shown here is derived from an EMBL/GenBank/DDBJ whole genome shotgun (WGS) entry which is preliminary data.</text>
</comment>
<name>A0A7X0KNB8_9HYPH</name>
<proteinExistence type="predicted"/>
<keyword evidence="1" id="KW-1133">Transmembrane helix</keyword>
<evidence type="ECO:0000313" key="2">
    <source>
        <dbReference type="EMBL" id="MBB6356909.1"/>
    </source>
</evidence>
<gene>
    <name evidence="2" type="ORF">GGR00_004727</name>
</gene>
<accession>A0A7X0KNB8</accession>
<dbReference type="AlphaFoldDB" id="A0A7X0KNB8"/>
<feature type="transmembrane region" description="Helical" evidence="1">
    <location>
        <begin position="38"/>
        <end position="57"/>
    </location>
</feature>
<evidence type="ECO:0000256" key="1">
    <source>
        <dbReference type="SAM" id="Phobius"/>
    </source>
</evidence>